<keyword evidence="1" id="KW-0285">Flavoprotein</keyword>
<name>A0A0P9ZZH0_PSESX</name>
<organism evidence="3 4">
    <name type="scientific">Pseudomonas syringae pv. spinaceae</name>
    <dbReference type="NCBI Taxonomy" id="264459"/>
    <lineage>
        <taxon>Bacteria</taxon>
        <taxon>Pseudomonadati</taxon>
        <taxon>Pseudomonadota</taxon>
        <taxon>Gammaproteobacteria</taxon>
        <taxon>Pseudomonadales</taxon>
        <taxon>Pseudomonadaceae</taxon>
        <taxon>Pseudomonas</taxon>
        <taxon>Pseudomonas syringae</taxon>
    </lineage>
</organism>
<evidence type="ECO:0000313" key="3">
    <source>
        <dbReference type="EMBL" id="KPY56284.1"/>
    </source>
</evidence>
<evidence type="ECO:0000256" key="1">
    <source>
        <dbReference type="ARBA" id="ARBA00022630"/>
    </source>
</evidence>
<proteinExistence type="predicted"/>
<dbReference type="EMBL" id="LJRI01001614">
    <property type="protein sequence ID" value="KPY56284.1"/>
    <property type="molecule type" value="Genomic_DNA"/>
</dbReference>
<protein>
    <submittedName>
        <fullName evidence="3">Glycolate oxidase FAD binding subunit</fullName>
    </submittedName>
</protein>
<accession>A0A0P9ZZH0</accession>
<evidence type="ECO:0000256" key="2">
    <source>
        <dbReference type="ARBA" id="ARBA00022827"/>
    </source>
</evidence>
<keyword evidence="2" id="KW-0274">FAD</keyword>
<comment type="caution">
    <text evidence="3">The sequence shown here is derived from an EMBL/GenBank/DDBJ whole genome shotgun (WGS) entry which is preliminary data.</text>
</comment>
<gene>
    <name evidence="3" type="ORF">ALO94_04774</name>
</gene>
<sequence length="78" mass="8725">EQLIDWGGGQRWLRSDASGDAIRAMTASVGGHATCYSQGRDDSPFHPLTTPLLRYHQALKTRLDPQGIFNPGRLYREL</sequence>
<feature type="non-terminal residue" evidence="3">
    <location>
        <position position="1"/>
    </location>
</feature>
<dbReference type="GO" id="GO:0050660">
    <property type="term" value="F:flavin adenine dinucleotide binding"/>
    <property type="evidence" value="ECO:0007669"/>
    <property type="project" value="InterPro"/>
</dbReference>
<dbReference type="AlphaFoldDB" id="A0A0P9ZZH0"/>
<dbReference type="GO" id="GO:0003824">
    <property type="term" value="F:catalytic activity"/>
    <property type="evidence" value="ECO:0007669"/>
    <property type="project" value="InterPro"/>
</dbReference>
<dbReference type="InterPro" id="IPR016164">
    <property type="entry name" value="FAD-linked_Oxase-like_C"/>
</dbReference>
<reference evidence="3 4" key="1">
    <citation type="submission" date="2015-09" db="EMBL/GenBank/DDBJ databases">
        <title>Genome announcement of multiple Pseudomonas syringae strains.</title>
        <authorList>
            <person name="Thakur S."/>
            <person name="Wang P.W."/>
            <person name="Gong Y."/>
            <person name="Weir B.S."/>
            <person name="Guttman D.S."/>
        </authorList>
    </citation>
    <scope>NUCLEOTIDE SEQUENCE [LARGE SCALE GENOMIC DNA]</scope>
    <source>
        <strain evidence="3 4">ICMP16929</strain>
    </source>
</reference>
<dbReference type="SUPFAM" id="SSF55103">
    <property type="entry name" value="FAD-linked oxidases, C-terminal domain"/>
    <property type="match status" value="1"/>
</dbReference>
<evidence type="ECO:0000313" key="4">
    <source>
        <dbReference type="Proteomes" id="UP000050384"/>
    </source>
</evidence>
<dbReference type="PATRIC" id="fig|264459.3.peg.88"/>
<dbReference type="Proteomes" id="UP000050384">
    <property type="component" value="Unassembled WGS sequence"/>
</dbReference>